<proteinExistence type="predicted"/>
<comment type="caution">
    <text evidence="3">The sequence shown here is derived from an EMBL/GenBank/DDBJ whole genome shotgun (WGS) entry which is preliminary data.</text>
</comment>
<accession>A0AAW2PKS6</accession>
<organism evidence="3">
    <name type="scientific">Sesamum radiatum</name>
    <name type="common">Black benniseed</name>
    <dbReference type="NCBI Taxonomy" id="300843"/>
    <lineage>
        <taxon>Eukaryota</taxon>
        <taxon>Viridiplantae</taxon>
        <taxon>Streptophyta</taxon>
        <taxon>Embryophyta</taxon>
        <taxon>Tracheophyta</taxon>
        <taxon>Spermatophyta</taxon>
        <taxon>Magnoliopsida</taxon>
        <taxon>eudicotyledons</taxon>
        <taxon>Gunneridae</taxon>
        <taxon>Pentapetalae</taxon>
        <taxon>asterids</taxon>
        <taxon>lamiids</taxon>
        <taxon>Lamiales</taxon>
        <taxon>Pedaliaceae</taxon>
        <taxon>Sesamum</taxon>
    </lineage>
</organism>
<reference evidence="3" key="1">
    <citation type="submission" date="2020-06" db="EMBL/GenBank/DDBJ databases">
        <authorList>
            <person name="Li T."/>
            <person name="Hu X."/>
            <person name="Zhang T."/>
            <person name="Song X."/>
            <person name="Zhang H."/>
            <person name="Dai N."/>
            <person name="Sheng W."/>
            <person name="Hou X."/>
            <person name="Wei L."/>
        </authorList>
    </citation>
    <scope>NUCLEOTIDE SEQUENCE</scope>
    <source>
        <strain evidence="3">G02</strain>
        <tissue evidence="3">Leaf</tissue>
    </source>
</reference>
<feature type="region of interest" description="Disordered" evidence="1">
    <location>
        <begin position="220"/>
        <end position="249"/>
    </location>
</feature>
<dbReference type="InterPro" id="IPR001849">
    <property type="entry name" value="PH_domain"/>
</dbReference>
<feature type="compositionally biased region" description="Low complexity" evidence="1">
    <location>
        <begin position="230"/>
        <end position="249"/>
    </location>
</feature>
<gene>
    <name evidence="3" type="ORF">Sradi_4014600</name>
</gene>
<name>A0AAW2PKS6_SESRA</name>
<dbReference type="Pfam" id="PF16457">
    <property type="entry name" value="PH_12"/>
    <property type="match status" value="1"/>
</dbReference>
<protein>
    <submittedName>
        <fullName evidence="3">PH, RCC1 and FYVE domains-containing protein 1</fullName>
    </submittedName>
</protein>
<dbReference type="CDD" id="cd13365">
    <property type="entry name" value="PH_PLC_plant-like"/>
    <property type="match status" value="1"/>
</dbReference>
<dbReference type="Gene3D" id="2.30.29.30">
    <property type="entry name" value="Pleckstrin-homology domain (PH domain)/Phosphotyrosine-binding domain (PTB)"/>
    <property type="match status" value="1"/>
</dbReference>
<dbReference type="AlphaFoldDB" id="A0AAW2PKS6"/>
<feature type="domain" description="PH" evidence="2">
    <location>
        <begin position="15"/>
        <end position="120"/>
    </location>
</feature>
<evidence type="ECO:0000259" key="2">
    <source>
        <dbReference type="Pfam" id="PF16457"/>
    </source>
</evidence>
<dbReference type="SUPFAM" id="SSF50729">
    <property type="entry name" value="PH domain-like"/>
    <property type="match status" value="1"/>
</dbReference>
<sequence>MSTLQSSPGDRDTVQAINALKKGSYLLKYGRWGKPKFCPFRLSNDEKTLIWYVGEEQKQLQLSQVSKIIPGQRTAIFQRYPQPEKEYQSFSLIYGKNSLDVICKDKYEAETWFVALRALISRCNSQRWKADIRTEGILSDCSSDQIERNSQSILSNSSSDAVHEDRYSYNFIDVLSEKLPQKKLRKAFSDVVLHKAASLCSPLRDSVLISGILQQNEDVSGRNSADSFRHSFSSAISTSSPESSPGNGP</sequence>
<dbReference type="EMBL" id="JACGWJ010000017">
    <property type="protein sequence ID" value="KAL0355677.1"/>
    <property type="molecule type" value="Genomic_DNA"/>
</dbReference>
<evidence type="ECO:0000313" key="3">
    <source>
        <dbReference type="EMBL" id="KAL0355677.1"/>
    </source>
</evidence>
<evidence type="ECO:0000256" key="1">
    <source>
        <dbReference type="SAM" id="MobiDB-lite"/>
    </source>
</evidence>
<dbReference type="InterPro" id="IPR011993">
    <property type="entry name" value="PH-like_dom_sf"/>
</dbReference>
<reference evidence="3" key="2">
    <citation type="journal article" date="2024" name="Plant">
        <title>Genomic evolution and insights into agronomic trait innovations of Sesamum species.</title>
        <authorList>
            <person name="Miao H."/>
            <person name="Wang L."/>
            <person name="Qu L."/>
            <person name="Liu H."/>
            <person name="Sun Y."/>
            <person name="Le M."/>
            <person name="Wang Q."/>
            <person name="Wei S."/>
            <person name="Zheng Y."/>
            <person name="Lin W."/>
            <person name="Duan Y."/>
            <person name="Cao H."/>
            <person name="Xiong S."/>
            <person name="Wang X."/>
            <person name="Wei L."/>
            <person name="Li C."/>
            <person name="Ma Q."/>
            <person name="Ju M."/>
            <person name="Zhao R."/>
            <person name="Li G."/>
            <person name="Mu C."/>
            <person name="Tian Q."/>
            <person name="Mei H."/>
            <person name="Zhang T."/>
            <person name="Gao T."/>
            <person name="Zhang H."/>
        </authorList>
    </citation>
    <scope>NUCLEOTIDE SEQUENCE</scope>
    <source>
        <strain evidence="3">G02</strain>
    </source>
</reference>